<evidence type="ECO:0000313" key="1">
    <source>
        <dbReference type="EMBL" id="MCA0152814.1"/>
    </source>
</evidence>
<evidence type="ECO:0000313" key="2">
    <source>
        <dbReference type="Proteomes" id="UP001198402"/>
    </source>
</evidence>
<name>A0ABS7XYS7_9FLAO</name>
<dbReference type="InterPro" id="IPR008884">
    <property type="entry name" value="TylF_MeTrfase"/>
</dbReference>
<sequence>MIQFLKRNKKLNKLISVLSPKSLETRLQLRAADDTCTYIEKNMLHVHSKTSRDAVLKVAMDHVSIDGQFLEFGVFSGKTINLIASKNPKSKIFGFDSFEGLPESWRDGYLPGHFSKNEKLPKVRKNITLIKGWFTDTLPNFVIKEKANIAFLHVDCDLYSSTVTIFENLNPLICSGTVIVFDEYFNYPGWRHGEFQAFNDFVSRNNIKYDYLTYNRYNEQVAVKIISR</sequence>
<keyword evidence="1" id="KW-0489">Methyltransferase</keyword>
<dbReference type="Gene3D" id="3.40.50.150">
    <property type="entry name" value="Vaccinia Virus protein VP39"/>
    <property type="match status" value="1"/>
</dbReference>
<keyword evidence="2" id="KW-1185">Reference proteome</keyword>
<organism evidence="1 2">
    <name type="scientific">Winogradskyella vincentii</name>
    <dbReference type="NCBI Taxonomy" id="2877122"/>
    <lineage>
        <taxon>Bacteria</taxon>
        <taxon>Pseudomonadati</taxon>
        <taxon>Bacteroidota</taxon>
        <taxon>Flavobacteriia</taxon>
        <taxon>Flavobacteriales</taxon>
        <taxon>Flavobacteriaceae</taxon>
        <taxon>Winogradskyella</taxon>
    </lineage>
</organism>
<dbReference type="PANTHER" id="PTHR40036">
    <property type="entry name" value="MACROCIN O-METHYLTRANSFERASE"/>
    <property type="match status" value="1"/>
</dbReference>
<dbReference type="EMBL" id="JAIUJS010000003">
    <property type="protein sequence ID" value="MCA0152814.1"/>
    <property type="molecule type" value="Genomic_DNA"/>
</dbReference>
<dbReference type="PANTHER" id="PTHR40036:SF1">
    <property type="entry name" value="MACROCIN O-METHYLTRANSFERASE"/>
    <property type="match status" value="1"/>
</dbReference>
<dbReference type="RefSeq" id="WP_224477745.1">
    <property type="nucleotide sequence ID" value="NZ_JAIUJS010000003.1"/>
</dbReference>
<reference evidence="2" key="1">
    <citation type="submission" date="2023-07" db="EMBL/GenBank/DDBJ databases">
        <authorList>
            <person name="Yue Y."/>
        </authorList>
    </citation>
    <scope>NUCLEOTIDE SEQUENCE [LARGE SCALE GENOMIC DNA]</scope>
    <source>
        <strain evidence="2">2Y89</strain>
    </source>
</reference>
<keyword evidence="1" id="KW-0808">Transferase</keyword>
<dbReference type="GO" id="GO:0032259">
    <property type="term" value="P:methylation"/>
    <property type="evidence" value="ECO:0007669"/>
    <property type="project" value="UniProtKB-KW"/>
</dbReference>
<protein>
    <submittedName>
        <fullName evidence="1">TylF/MycF family methyltransferase</fullName>
    </submittedName>
</protein>
<dbReference type="Pfam" id="PF05711">
    <property type="entry name" value="TylF"/>
    <property type="match status" value="1"/>
</dbReference>
<comment type="caution">
    <text evidence="1">The sequence shown here is derived from an EMBL/GenBank/DDBJ whole genome shotgun (WGS) entry which is preliminary data.</text>
</comment>
<accession>A0ABS7XYS7</accession>
<proteinExistence type="predicted"/>
<dbReference type="InterPro" id="IPR029063">
    <property type="entry name" value="SAM-dependent_MTases_sf"/>
</dbReference>
<dbReference type="SUPFAM" id="SSF53335">
    <property type="entry name" value="S-adenosyl-L-methionine-dependent methyltransferases"/>
    <property type="match status" value="1"/>
</dbReference>
<dbReference type="GO" id="GO:0008168">
    <property type="term" value="F:methyltransferase activity"/>
    <property type="evidence" value="ECO:0007669"/>
    <property type="project" value="UniProtKB-KW"/>
</dbReference>
<gene>
    <name evidence="1" type="ORF">LBV24_06270</name>
</gene>
<dbReference type="Proteomes" id="UP001198402">
    <property type="component" value="Unassembled WGS sequence"/>
</dbReference>